<evidence type="ECO:0000313" key="2">
    <source>
        <dbReference type="Proteomes" id="UP000324800"/>
    </source>
</evidence>
<reference evidence="1 2" key="1">
    <citation type="submission" date="2019-03" db="EMBL/GenBank/DDBJ databases">
        <title>Single cell metagenomics reveals metabolic interactions within the superorganism composed of flagellate Streblomastix strix and complex community of Bacteroidetes bacteria on its surface.</title>
        <authorList>
            <person name="Treitli S.C."/>
            <person name="Kolisko M."/>
            <person name="Husnik F."/>
            <person name="Keeling P."/>
            <person name="Hampl V."/>
        </authorList>
    </citation>
    <scope>NUCLEOTIDE SEQUENCE [LARGE SCALE GENOMIC DNA]</scope>
    <source>
        <strain evidence="1">ST1C</strain>
    </source>
</reference>
<protein>
    <submittedName>
        <fullName evidence="1">Uncharacterized protein</fullName>
    </submittedName>
</protein>
<comment type="caution">
    <text evidence="1">The sequence shown here is derived from an EMBL/GenBank/DDBJ whole genome shotgun (WGS) entry which is preliminary data.</text>
</comment>
<name>A0A5J4V908_9EUKA</name>
<gene>
    <name evidence="1" type="ORF">EZS28_025475</name>
</gene>
<sequence>MSPQTCMAGSGITYLTMRIKRFLIRPKMLQKERQSYMARIQIVVGTMTIDQIIGKGMPYWVAVVPRIFIKTLKQAILEVR</sequence>
<organism evidence="1 2">
    <name type="scientific">Streblomastix strix</name>
    <dbReference type="NCBI Taxonomy" id="222440"/>
    <lineage>
        <taxon>Eukaryota</taxon>
        <taxon>Metamonada</taxon>
        <taxon>Preaxostyla</taxon>
        <taxon>Oxymonadida</taxon>
        <taxon>Streblomastigidae</taxon>
        <taxon>Streblomastix</taxon>
    </lineage>
</organism>
<dbReference type="EMBL" id="SNRW01008778">
    <property type="protein sequence ID" value="KAA6378997.1"/>
    <property type="molecule type" value="Genomic_DNA"/>
</dbReference>
<dbReference type="Proteomes" id="UP000324800">
    <property type="component" value="Unassembled WGS sequence"/>
</dbReference>
<proteinExistence type="predicted"/>
<dbReference type="AlphaFoldDB" id="A0A5J4V908"/>
<evidence type="ECO:0000313" key="1">
    <source>
        <dbReference type="EMBL" id="KAA6378997.1"/>
    </source>
</evidence>
<accession>A0A5J4V908</accession>